<feature type="compositionally biased region" description="Basic and acidic residues" evidence="1">
    <location>
        <begin position="68"/>
        <end position="78"/>
    </location>
</feature>
<comment type="caution">
    <text evidence="2">The sequence shown here is derived from an EMBL/GenBank/DDBJ whole genome shotgun (WGS) entry which is preliminary data.</text>
</comment>
<evidence type="ECO:0000313" key="2">
    <source>
        <dbReference type="EMBL" id="KAK8850109.1"/>
    </source>
</evidence>
<keyword evidence="3" id="KW-1185">Reference proteome</keyword>
<gene>
    <name evidence="2" type="ORF">M9Y10_018220</name>
</gene>
<evidence type="ECO:0000313" key="3">
    <source>
        <dbReference type="Proteomes" id="UP001470230"/>
    </source>
</evidence>
<accession>A0ABR2HN97</accession>
<organism evidence="2 3">
    <name type="scientific">Tritrichomonas musculus</name>
    <dbReference type="NCBI Taxonomy" id="1915356"/>
    <lineage>
        <taxon>Eukaryota</taxon>
        <taxon>Metamonada</taxon>
        <taxon>Parabasalia</taxon>
        <taxon>Tritrichomonadida</taxon>
        <taxon>Tritrichomonadidae</taxon>
        <taxon>Tritrichomonas</taxon>
    </lineage>
</organism>
<evidence type="ECO:0000256" key="1">
    <source>
        <dbReference type="SAM" id="MobiDB-lite"/>
    </source>
</evidence>
<feature type="region of interest" description="Disordered" evidence="1">
    <location>
        <begin position="42"/>
        <end position="111"/>
    </location>
</feature>
<sequence>MAVELTISQIQSYSKSITLSTDVPSQNTQMQQHEASTITNQPNAMTNTRCSTVSTNQSSTFIGSRNDSQSKSDERNVEPSDFGDFGEEFEKPLANKNGIRSFDPFDQTLDD</sequence>
<reference evidence="2 3" key="1">
    <citation type="submission" date="2024-04" db="EMBL/GenBank/DDBJ databases">
        <title>Tritrichomonas musculus Genome.</title>
        <authorList>
            <person name="Alves-Ferreira E."/>
            <person name="Grigg M."/>
            <person name="Lorenzi H."/>
            <person name="Galac M."/>
        </authorList>
    </citation>
    <scope>NUCLEOTIDE SEQUENCE [LARGE SCALE GENOMIC DNA]</scope>
    <source>
        <strain evidence="2 3">EAF2021</strain>
    </source>
</reference>
<proteinExistence type="predicted"/>
<dbReference type="EMBL" id="JAPFFF010000024">
    <property type="protein sequence ID" value="KAK8850109.1"/>
    <property type="molecule type" value="Genomic_DNA"/>
</dbReference>
<name>A0ABR2HN97_9EUKA</name>
<protein>
    <submittedName>
        <fullName evidence="2">Uncharacterized protein</fullName>
    </submittedName>
</protein>
<dbReference type="Proteomes" id="UP001470230">
    <property type="component" value="Unassembled WGS sequence"/>
</dbReference>
<feature type="compositionally biased region" description="Polar residues" evidence="1">
    <location>
        <begin position="42"/>
        <end position="67"/>
    </location>
</feature>